<proteinExistence type="predicted"/>
<comment type="caution">
    <text evidence="2">The sequence shown here is derived from an EMBL/GenBank/DDBJ whole genome shotgun (WGS) entry which is preliminary data.</text>
</comment>
<feature type="region of interest" description="Disordered" evidence="1">
    <location>
        <begin position="1"/>
        <end position="85"/>
    </location>
</feature>
<evidence type="ECO:0000256" key="1">
    <source>
        <dbReference type="SAM" id="MobiDB-lite"/>
    </source>
</evidence>
<protein>
    <submittedName>
        <fullName evidence="2">Uncharacterized protein</fullName>
    </submittedName>
</protein>
<dbReference type="RefSeq" id="WP_146600348.1">
    <property type="nucleotide sequence ID" value="NZ_SJPY01000004.1"/>
</dbReference>
<feature type="compositionally biased region" description="Low complexity" evidence="1">
    <location>
        <begin position="8"/>
        <end position="17"/>
    </location>
</feature>
<feature type="compositionally biased region" description="Basic and acidic residues" evidence="1">
    <location>
        <begin position="19"/>
        <end position="56"/>
    </location>
</feature>
<accession>A0A5C6E2F2</accession>
<dbReference type="OrthoDB" id="292523at2"/>
<sequence length="139" mass="14990">MMEINEQTDPPTTTPGDPSDEKKAETKPTEKKKKEASKSPDQNQKESPTRQAKERPTNSPASKPSTNRPKKTKASAATKQTTVKPSEYQLEHLAAAVAAAKGADNLLAILGHVEEAGGHVEVIESIETYRALKTAVEQS</sequence>
<dbReference type="AlphaFoldDB" id="A0A5C6E2F2"/>
<gene>
    <name evidence="2" type="ORF">Q31b_30050</name>
</gene>
<evidence type="ECO:0000313" key="3">
    <source>
        <dbReference type="Proteomes" id="UP000315471"/>
    </source>
</evidence>
<name>A0A5C6E2F2_9BACT</name>
<dbReference type="EMBL" id="SJPY01000004">
    <property type="protein sequence ID" value="TWU41556.1"/>
    <property type="molecule type" value="Genomic_DNA"/>
</dbReference>
<reference evidence="2 3" key="1">
    <citation type="submission" date="2019-02" db="EMBL/GenBank/DDBJ databases">
        <title>Deep-cultivation of Planctomycetes and their phenomic and genomic characterization uncovers novel biology.</title>
        <authorList>
            <person name="Wiegand S."/>
            <person name="Jogler M."/>
            <person name="Boedeker C."/>
            <person name="Pinto D."/>
            <person name="Vollmers J."/>
            <person name="Rivas-Marin E."/>
            <person name="Kohn T."/>
            <person name="Peeters S.H."/>
            <person name="Heuer A."/>
            <person name="Rast P."/>
            <person name="Oberbeckmann S."/>
            <person name="Bunk B."/>
            <person name="Jeske O."/>
            <person name="Meyerdierks A."/>
            <person name="Storesund J.E."/>
            <person name="Kallscheuer N."/>
            <person name="Luecker S."/>
            <person name="Lage O.M."/>
            <person name="Pohl T."/>
            <person name="Merkel B.J."/>
            <person name="Hornburger P."/>
            <person name="Mueller R.-W."/>
            <person name="Bruemmer F."/>
            <person name="Labrenz M."/>
            <person name="Spormann A.M."/>
            <person name="Op Den Camp H."/>
            <person name="Overmann J."/>
            <person name="Amann R."/>
            <person name="Jetten M.S.M."/>
            <person name="Mascher T."/>
            <person name="Medema M.H."/>
            <person name="Devos D.P."/>
            <person name="Kaster A.-K."/>
            <person name="Ovreas L."/>
            <person name="Rohde M."/>
            <person name="Galperin M.Y."/>
            <person name="Jogler C."/>
        </authorList>
    </citation>
    <scope>NUCLEOTIDE SEQUENCE [LARGE SCALE GENOMIC DNA]</scope>
    <source>
        <strain evidence="2 3">Q31b</strain>
    </source>
</reference>
<organism evidence="2 3">
    <name type="scientific">Novipirellula aureliae</name>
    <dbReference type="NCBI Taxonomy" id="2527966"/>
    <lineage>
        <taxon>Bacteria</taxon>
        <taxon>Pseudomonadati</taxon>
        <taxon>Planctomycetota</taxon>
        <taxon>Planctomycetia</taxon>
        <taxon>Pirellulales</taxon>
        <taxon>Pirellulaceae</taxon>
        <taxon>Novipirellula</taxon>
    </lineage>
</organism>
<keyword evidence="3" id="KW-1185">Reference proteome</keyword>
<feature type="compositionally biased region" description="Polar residues" evidence="1">
    <location>
        <begin position="57"/>
        <end position="67"/>
    </location>
</feature>
<evidence type="ECO:0000313" key="2">
    <source>
        <dbReference type="EMBL" id="TWU41556.1"/>
    </source>
</evidence>
<dbReference type="Proteomes" id="UP000315471">
    <property type="component" value="Unassembled WGS sequence"/>
</dbReference>